<proteinExistence type="predicted"/>
<dbReference type="CDD" id="cd16397">
    <property type="entry name" value="IbrB_like"/>
    <property type="match status" value="1"/>
</dbReference>
<accession>A0A3S4WXE3</accession>
<evidence type="ECO:0000313" key="3">
    <source>
        <dbReference type="Proteomes" id="UP000270487"/>
    </source>
</evidence>
<organism evidence="2 3">
    <name type="scientific">Serratia fonticola</name>
    <dbReference type="NCBI Taxonomy" id="47917"/>
    <lineage>
        <taxon>Bacteria</taxon>
        <taxon>Pseudomonadati</taxon>
        <taxon>Pseudomonadota</taxon>
        <taxon>Gammaproteobacteria</taxon>
        <taxon>Enterobacterales</taxon>
        <taxon>Yersiniaceae</taxon>
        <taxon>Serratia</taxon>
    </lineage>
</organism>
<reference evidence="2 3" key="1">
    <citation type="submission" date="2018-12" db="EMBL/GenBank/DDBJ databases">
        <authorList>
            <consortium name="Pathogen Informatics"/>
        </authorList>
    </citation>
    <scope>NUCLEOTIDE SEQUENCE [LARGE SCALE GENOMIC DNA]</scope>
    <source>
        <strain evidence="2 3">NCTC13193</strain>
    </source>
</reference>
<dbReference type="InterPro" id="IPR036086">
    <property type="entry name" value="ParB/Sulfiredoxin_sf"/>
</dbReference>
<dbReference type="GO" id="GO:0071453">
    <property type="term" value="P:cellular response to oxygen levels"/>
    <property type="evidence" value="ECO:0007669"/>
    <property type="project" value="TreeGrafter"/>
</dbReference>
<dbReference type="Gene3D" id="3.90.1530.10">
    <property type="entry name" value="Conserved hypothetical protein from pyrococcus furiosus pfu- 392566-001, ParB domain"/>
    <property type="match status" value="1"/>
</dbReference>
<dbReference type="PANTHER" id="PTHR30083:SF1">
    <property type="entry name" value="TRANSCRIPTIONAL REGULATOR"/>
    <property type="match status" value="1"/>
</dbReference>
<protein>
    <recommendedName>
        <fullName evidence="1">ParB-like N-terminal domain-containing protein</fullName>
    </recommendedName>
</protein>
<dbReference type="SUPFAM" id="SSF110849">
    <property type="entry name" value="ParB/Sulfiredoxin"/>
    <property type="match status" value="1"/>
</dbReference>
<dbReference type="AlphaFoldDB" id="A0A3S4WXE3"/>
<evidence type="ECO:0000313" key="2">
    <source>
        <dbReference type="EMBL" id="VEI75889.1"/>
    </source>
</evidence>
<dbReference type="SMART" id="SM00470">
    <property type="entry name" value="ParB"/>
    <property type="match status" value="1"/>
</dbReference>
<dbReference type="EMBL" id="LR134492">
    <property type="protein sequence ID" value="VEI75889.1"/>
    <property type="molecule type" value="Genomic_DNA"/>
</dbReference>
<dbReference type="Proteomes" id="UP000270487">
    <property type="component" value="Chromosome"/>
</dbReference>
<gene>
    <name evidence="2" type="ORF">NCTC13193_05120</name>
</gene>
<sequence length="208" mass="23724">MSPKITRIIKEYLESQEELHQKVQAINELKTLIHQYSPFSQEPVDCVLWVRAESVAANDYNPNVMAGVEKKLLERSIEKDGFTQPIVAARYEEKNLVVDGFHRQAVGKSSGLIRDRLQGYLPVTYVNSTRQEQRDCIAATIRHNRARGKHQIPAMSDIVRDLCRLGWDDIQIGTELGMDADEVLRLKQISGLKELFAGEEFSQAWTVE</sequence>
<dbReference type="PANTHER" id="PTHR30083">
    <property type="entry name" value="TRANSCRIPTIONAL REGULATOR-RELATED"/>
    <property type="match status" value="1"/>
</dbReference>
<dbReference type="InterPro" id="IPR003115">
    <property type="entry name" value="ParB_N"/>
</dbReference>
<evidence type="ECO:0000259" key="1">
    <source>
        <dbReference type="SMART" id="SM00470"/>
    </source>
</evidence>
<feature type="domain" description="ParB-like N-terminal" evidence="1">
    <location>
        <begin position="48"/>
        <end position="145"/>
    </location>
</feature>
<name>A0A3S4WXE3_SERFO</name>